<accession>A0ABS1HH12</accession>
<feature type="domain" description="Putative auto-transporter adhesin head GIN" evidence="1">
    <location>
        <begin position="40"/>
        <end position="224"/>
    </location>
</feature>
<name>A0ABS1HH12_9BACT</name>
<dbReference type="InterPro" id="IPR021255">
    <property type="entry name" value="DUF2807"/>
</dbReference>
<dbReference type="PROSITE" id="PS51257">
    <property type="entry name" value="PROKAR_LIPOPROTEIN"/>
    <property type="match status" value="1"/>
</dbReference>
<dbReference type="PANTHER" id="PTHR39200">
    <property type="entry name" value="HYPOTHETICAL EXPORTED PROTEIN"/>
    <property type="match status" value="1"/>
</dbReference>
<dbReference type="PANTHER" id="PTHR39200:SF1">
    <property type="entry name" value="AUTO-TRANSPORTER ADHESIN HEAD GIN DOMAIN-CONTAINING PROTEIN-RELATED"/>
    <property type="match status" value="1"/>
</dbReference>
<reference evidence="2 3" key="1">
    <citation type="submission" date="2021-01" db="EMBL/GenBank/DDBJ databases">
        <title>Carboxyliciviraga sp.nov., isolated from coastal sediments.</title>
        <authorList>
            <person name="Lu D."/>
            <person name="Zhang T."/>
        </authorList>
    </citation>
    <scope>NUCLEOTIDE SEQUENCE [LARGE SCALE GENOMIC DNA]</scope>
    <source>
        <strain evidence="2 3">N1Y132</strain>
    </source>
</reference>
<evidence type="ECO:0000313" key="2">
    <source>
        <dbReference type="EMBL" id="MBK3516929.1"/>
    </source>
</evidence>
<organism evidence="2 3">
    <name type="scientific">Carboxylicivirga marina</name>
    <dbReference type="NCBI Taxonomy" id="2800988"/>
    <lineage>
        <taxon>Bacteria</taxon>
        <taxon>Pseudomonadati</taxon>
        <taxon>Bacteroidota</taxon>
        <taxon>Bacteroidia</taxon>
        <taxon>Marinilabiliales</taxon>
        <taxon>Marinilabiliaceae</taxon>
        <taxon>Carboxylicivirga</taxon>
    </lineage>
</organism>
<evidence type="ECO:0000313" key="3">
    <source>
        <dbReference type="Proteomes" id="UP000605676"/>
    </source>
</evidence>
<dbReference type="Pfam" id="PF10988">
    <property type="entry name" value="DUF2807"/>
    <property type="match status" value="1"/>
</dbReference>
<comment type="caution">
    <text evidence="2">The sequence shown here is derived from an EMBL/GenBank/DDBJ whole genome shotgun (WGS) entry which is preliminary data.</text>
</comment>
<dbReference type="EMBL" id="JAENRR010000010">
    <property type="protein sequence ID" value="MBK3516929.1"/>
    <property type="molecule type" value="Genomic_DNA"/>
</dbReference>
<dbReference type="Gene3D" id="2.160.20.120">
    <property type="match status" value="1"/>
</dbReference>
<sequence>MRVVESLGVLLISIVLFSACDTNCVKGIGDNITETIVVDDFSSIVAYGDMQVNIQYGETQKVMVTGQANIIDLLRTKVKDEVWSIDFEADCVTNLALQVDIIIPEIEGAVMLGSGHVRINEFANQNEMKLEVIGSGDIAFNSLLANSLIVNLEGSGKIQATGEMSAVDLYDVTIEGSGVVDTYNVISEVCTSSVDGSGEFNVTVNKTLDAHIIGSGEINYKGQPEVQQSISESGSVNNRNCLFNNIKIGTKNVLGCDIDT</sequence>
<keyword evidence="3" id="KW-1185">Reference proteome</keyword>
<dbReference type="Proteomes" id="UP000605676">
    <property type="component" value="Unassembled WGS sequence"/>
</dbReference>
<evidence type="ECO:0000259" key="1">
    <source>
        <dbReference type="Pfam" id="PF10988"/>
    </source>
</evidence>
<dbReference type="RefSeq" id="WP_200464157.1">
    <property type="nucleotide sequence ID" value="NZ_JAENRR010000010.1"/>
</dbReference>
<gene>
    <name evidence="2" type="ORF">JIV24_06215</name>
</gene>
<proteinExistence type="predicted"/>
<protein>
    <submittedName>
        <fullName evidence="2">DUF2807 domain-containing protein</fullName>
    </submittedName>
</protein>